<evidence type="ECO:0000313" key="3">
    <source>
        <dbReference type="Proteomes" id="UP001150941"/>
    </source>
</evidence>
<dbReference type="Proteomes" id="UP001150941">
    <property type="component" value="Unassembled WGS sequence"/>
</dbReference>
<accession>A0A9W9TWU6</accession>
<feature type="region of interest" description="Disordered" evidence="1">
    <location>
        <begin position="74"/>
        <end position="99"/>
    </location>
</feature>
<dbReference type="OrthoDB" id="4364947at2759"/>
<reference evidence="2" key="1">
    <citation type="submission" date="2022-11" db="EMBL/GenBank/DDBJ databases">
        <authorList>
            <person name="Petersen C."/>
        </authorList>
    </citation>
    <scope>NUCLEOTIDE SEQUENCE</scope>
    <source>
        <strain evidence="2">IBT 19713</strain>
    </source>
</reference>
<protein>
    <submittedName>
        <fullName evidence="2">Uncharacterized protein</fullName>
    </submittedName>
</protein>
<name>A0A9W9TWU6_9EURO</name>
<evidence type="ECO:0000313" key="2">
    <source>
        <dbReference type="EMBL" id="KAJ5246535.1"/>
    </source>
</evidence>
<reference evidence="2" key="2">
    <citation type="journal article" date="2023" name="IMA Fungus">
        <title>Comparative genomic study of the Penicillium genus elucidates a diverse pangenome and 15 lateral gene transfer events.</title>
        <authorList>
            <person name="Petersen C."/>
            <person name="Sorensen T."/>
            <person name="Nielsen M.R."/>
            <person name="Sondergaard T.E."/>
            <person name="Sorensen J.L."/>
            <person name="Fitzpatrick D.A."/>
            <person name="Frisvad J.C."/>
            <person name="Nielsen K.L."/>
        </authorList>
    </citation>
    <scope>NUCLEOTIDE SEQUENCE</scope>
    <source>
        <strain evidence="2">IBT 19713</strain>
    </source>
</reference>
<feature type="compositionally biased region" description="Basic and acidic residues" evidence="1">
    <location>
        <begin position="9"/>
        <end position="27"/>
    </location>
</feature>
<feature type="compositionally biased region" description="Low complexity" evidence="1">
    <location>
        <begin position="159"/>
        <end position="170"/>
    </location>
</feature>
<organism evidence="2 3">
    <name type="scientific">Penicillium chermesinum</name>
    <dbReference type="NCBI Taxonomy" id="63820"/>
    <lineage>
        <taxon>Eukaryota</taxon>
        <taxon>Fungi</taxon>
        <taxon>Dikarya</taxon>
        <taxon>Ascomycota</taxon>
        <taxon>Pezizomycotina</taxon>
        <taxon>Eurotiomycetes</taxon>
        <taxon>Eurotiomycetidae</taxon>
        <taxon>Eurotiales</taxon>
        <taxon>Aspergillaceae</taxon>
        <taxon>Penicillium</taxon>
    </lineage>
</organism>
<dbReference type="RefSeq" id="XP_058333956.1">
    <property type="nucleotide sequence ID" value="XM_058470815.1"/>
</dbReference>
<evidence type="ECO:0000256" key="1">
    <source>
        <dbReference type="SAM" id="MobiDB-lite"/>
    </source>
</evidence>
<gene>
    <name evidence="2" type="ORF">N7468_001518</name>
</gene>
<dbReference type="GeneID" id="83198118"/>
<comment type="caution">
    <text evidence="2">The sequence shown here is derived from an EMBL/GenBank/DDBJ whole genome shotgun (WGS) entry which is preliminary data.</text>
</comment>
<feature type="compositionally biased region" description="Low complexity" evidence="1">
    <location>
        <begin position="188"/>
        <end position="250"/>
    </location>
</feature>
<feature type="compositionally biased region" description="Polar residues" evidence="1">
    <location>
        <begin position="171"/>
        <end position="180"/>
    </location>
</feature>
<dbReference type="AlphaFoldDB" id="A0A9W9TWU6"/>
<feature type="region of interest" description="Disordered" evidence="1">
    <location>
        <begin position="123"/>
        <end position="255"/>
    </location>
</feature>
<feature type="region of interest" description="Disordered" evidence="1">
    <location>
        <begin position="1"/>
        <end position="27"/>
    </location>
</feature>
<proteinExistence type="predicted"/>
<feature type="compositionally biased region" description="Polar residues" evidence="1">
    <location>
        <begin position="81"/>
        <end position="99"/>
    </location>
</feature>
<keyword evidence="3" id="KW-1185">Reference proteome</keyword>
<dbReference type="EMBL" id="JAPQKS010000002">
    <property type="protein sequence ID" value="KAJ5246535.1"/>
    <property type="molecule type" value="Genomic_DNA"/>
</dbReference>
<sequence>MAMIGGAEMRARRGELVRQRSDSWKRSTKDMWRKSTTMWSDLENKFHQTTVEVWHKSADSLSTSKEKAQQTTTKAWHRSAHSLSSSKNKAQESTMKAWDQSTDSWNHALNRYRQSTTGILGRSAENLVRPNKEVQQRTPLSDWMATSEVQQPDRGLDGQQGEQQGEQQGQPSSEPISPTAQRPPHYEPSWQSQRSRSVSSPPVQASQPAVQPQSSESPTTTPLPRSPSLPHSVSGTETNSLASSSSTIDLSSKKTKAADTQARALLDLTNELTGQLEEARQLRDLSYDQLGEIERQWVNTTITDADTANQELSHILEPLRIDMSKHRKGRLSSSSRKRWRAKDCERAQDKYSRVALQQGRLHKVIAHLSHFDQSQLSPQGTAEQPEELPISPVIELATETERFESLPAITELPDDPIFIPLELNTGFAELPSDPSPVRARPPRPLIPRKLQVPKIIVTQSPEDLLDTEVSTTDAGSVNQSTNEMHDNQAWKQTRDSYRDQQSASFTEIISNMDTDRSPANEQLGGHLFLDLHLVARNEEDLFQVSFFLLSFFLFFSFSCRHHISLF</sequence>